<evidence type="ECO:0000256" key="3">
    <source>
        <dbReference type="ARBA" id="ARBA00022771"/>
    </source>
</evidence>
<dbReference type="PANTHER" id="PTHR46481">
    <property type="entry name" value="ZINC FINGER BED DOMAIN-CONTAINING PROTEIN 4"/>
    <property type="match status" value="1"/>
</dbReference>
<dbReference type="InterPro" id="IPR012337">
    <property type="entry name" value="RNaseH-like_sf"/>
</dbReference>
<keyword evidence="4" id="KW-0862">Zinc</keyword>
<keyword evidence="8" id="KW-1185">Reference proteome</keyword>
<evidence type="ECO:0000256" key="4">
    <source>
        <dbReference type="ARBA" id="ARBA00022833"/>
    </source>
</evidence>
<dbReference type="AlphaFoldDB" id="A0AAV7X2I7"/>
<evidence type="ECO:0000256" key="5">
    <source>
        <dbReference type="ARBA" id="ARBA00023242"/>
    </source>
</evidence>
<dbReference type="GO" id="GO:0005634">
    <property type="term" value="C:nucleus"/>
    <property type="evidence" value="ECO:0007669"/>
    <property type="project" value="UniProtKB-SubCell"/>
</dbReference>
<accession>A0AAV7X2I7</accession>
<dbReference type="Proteomes" id="UP001075354">
    <property type="component" value="Unassembled WGS sequence"/>
</dbReference>
<evidence type="ECO:0000313" key="7">
    <source>
        <dbReference type="EMBL" id="KAJ1518974.1"/>
    </source>
</evidence>
<dbReference type="GO" id="GO:0008270">
    <property type="term" value="F:zinc ion binding"/>
    <property type="evidence" value="ECO:0007669"/>
    <property type="project" value="UniProtKB-KW"/>
</dbReference>
<evidence type="ECO:0000256" key="2">
    <source>
        <dbReference type="ARBA" id="ARBA00022723"/>
    </source>
</evidence>
<organism evidence="7 8">
    <name type="scientific">Megalurothrips usitatus</name>
    <name type="common">bean blossom thrips</name>
    <dbReference type="NCBI Taxonomy" id="439358"/>
    <lineage>
        <taxon>Eukaryota</taxon>
        <taxon>Metazoa</taxon>
        <taxon>Ecdysozoa</taxon>
        <taxon>Arthropoda</taxon>
        <taxon>Hexapoda</taxon>
        <taxon>Insecta</taxon>
        <taxon>Pterygota</taxon>
        <taxon>Neoptera</taxon>
        <taxon>Paraneoptera</taxon>
        <taxon>Thysanoptera</taxon>
        <taxon>Terebrantia</taxon>
        <taxon>Thripoidea</taxon>
        <taxon>Thripidae</taxon>
        <taxon>Megalurothrips</taxon>
    </lineage>
</organism>
<comment type="subcellular location">
    <subcellularLocation>
        <location evidence="1">Nucleus</location>
    </subcellularLocation>
</comment>
<dbReference type="EMBL" id="JAPTSV010000801">
    <property type="protein sequence ID" value="KAJ1518974.1"/>
    <property type="molecule type" value="Genomic_DNA"/>
</dbReference>
<protein>
    <recommendedName>
        <fullName evidence="9">BED-type domain-containing protein</fullName>
    </recommendedName>
</protein>
<dbReference type="InterPro" id="IPR052035">
    <property type="entry name" value="ZnF_BED_domain_contain"/>
</dbReference>
<comment type="caution">
    <text evidence="7">The sequence shown here is derived from an EMBL/GenBank/DDBJ whole genome shotgun (WGS) entry which is preliminary data.</text>
</comment>
<keyword evidence="3" id="KW-0863">Zinc-finger</keyword>
<keyword evidence="5" id="KW-0539">Nucleus</keyword>
<feature type="compositionally biased region" description="Low complexity" evidence="6">
    <location>
        <begin position="98"/>
        <end position="108"/>
    </location>
</feature>
<feature type="region of interest" description="Disordered" evidence="6">
    <location>
        <begin position="55"/>
        <end position="108"/>
    </location>
</feature>
<evidence type="ECO:0000256" key="6">
    <source>
        <dbReference type="SAM" id="MobiDB-lite"/>
    </source>
</evidence>
<evidence type="ECO:0000313" key="8">
    <source>
        <dbReference type="Proteomes" id="UP001075354"/>
    </source>
</evidence>
<gene>
    <name evidence="7" type="ORF">ONE63_011428</name>
</gene>
<sequence>MGRVSQVSTWRHFHVKEKNAKKEATCRYCSKHWANALVTRLNAHLNDCDKYQEAKNQNEDNEESDGNSETTSATDTPGSACFAGASTSTSTQPTERPSSSLSNKSLSLDQGGGPTIKYCKVKKFIDTMSKDETDHANLLMARAFYSSNFSFNTASNPHLLGFLKYLRPAFRPASPHLIRNTILNKEYARVQTSIKTQIDEAEALGLISDGWTDTNNDAAWRIISTQHPHISGVGCVAHALSNFMLDLMQIKSLKQIHKTGRQIVKEIKLSHVKHSAFKEKQTELYGTNKKALALYPKTRFAYVVLTLDSLLKNKSALQSVVIDRSLGIGNDVRKAVLDEDVIWPCIEKALDLLKLIARGITILERNDAVLSEAVQFFKKVPTLMDVNKFFLESDELAIDIDGEIEEDGGDLDCDDSDDDVEF</sequence>
<evidence type="ECO:0008006" key="9">
    <source>
        <dbReference type="Google" id="ProtNLM"/>
    </source>
</evidence>
<reference evidence="7" key="1">
    <citation type="submission" date="2022-12" db="EMBL/GenBank/DDBJ databases">
        <title>Chromosome-level genome assembly of the bean flower thrips Megalurothrips usitatus.</title>
        <authorList>
            <person name="Ma L."/>
            <person name="Liu Q."/>
            <person name="Li H."/>
            <person name="Cai W."/>
        </authorList>
    </citation>
    <scope>NUCLEOTIDE SEQUENCE</scope>
    <source>
        <strain evidence="7">Cailab_2022a</strain>
    </source>
</reference>
<dbReference type="SUPFAM" id="SSF53098">
    <property type="entry name" value="Ribonuclease H-like"/>
    <property type="match status" value="1"/>
</dbReference>
<name>A0AAV7X2I7_9NEOP</name>
<dbReference type="PANTHER" id="PTHR46481:SF10">
    <property type="entry name" value="ZINC FINGER BED DOMAIN-CONTAINING PROTEIN 39"/>
    <property type="match status" value="1"/>
</dbReference>
<proteinExistence type="predicted"/>
<keyword evidence="2" id="KW-0479">Metal-binding</keyword>
<evidence type="ECO:0000256" key="1">
    <source>
        <dbReference type="ARBA" id="ARBA00004123"/>
    </source>
</evidence>
<feature type="compositionally biased region" description="Polar residues" evidence="6">
    <location>
        <begin position="85"/>
        <end position="97"/>
    </location>
</feature>